<name>A0AC35GVU4_9BILA</name>
<reference evidence="2" key="1">
    <citation type="submission" date="2022-11" db="UniProtKB">
        <authorList>
            <consortium name="WormBaseParasite"/>
        </authorList>
    </citation>
    <scope>IDENTIFICATION</scope>
</reference>
<evidence type="ECO:0000313" key="2">
    <source>
        <dbReference type="WBParaSite" id="PS1159_v2.g9159.t1"/>
    </source>
</evidence>
<accession>A0AC35GVU4</accession>
<dbReference type="WBParaSite" id="PS1159_v2.g9159.t1">
    <property type="protein sequence ID" value="PS1159_v2.g9159.t1"/>
    <property type="gene ID" value="PS1159_v2.g9159"/>
</dbReference>
<dbReference type="Proteomes" id="UP000887580">
    <property type="component" value="Unplaced"/>
</dbReference>
<organism evidence="1 2">
    <name type="scientific">Panagrolaimus sp. PS1159</name>
    <dbReference type="NCBI Taxonomy" id="55785"/>
    <lineage>
        <taxon>Eukaryota</taxon>
        <taxon>Metazoa</taxon>
        <taxon>Ecdysozoa</taxon>
        <taxon>Nematoda</taxon>
        <taxon>Chromadorea</taxon>
        <taxon>Rhabditida</taxon>
        <taxon>Tylenchina</taxon>
        <taxon>Panagrolaimomorpha</taxon>
        <taxon>Panagrolaimoidea</taxon>
        <taxon>Panagrolaimidae</taxon>
        <taxon>Panagrolaimus</taxon>
    </lineage>
</organism>
<sequence>MLNMVFNREKNIFKYFFGDTIFKIPSKPLEYNKELNAVGTDFGTLECCAAVIRQNGPEAVVLDPLTNKRTLPSYVSINEANQPCGQLFMNRMERNPEYSAYETKRLIGKEMEEIIVDPSWLFNVIRYRGQTNLLFHDKKNEPEMRSVIEITNYVLKQIKVKTEEFQGERLENVVITVPSNFSQEQKAATIVAANVVGWNSVHLLLEPISALIAYSHEAEIPNKSTVFVFDFGGGTKTCISKIVNN</sequence>
<protein>
    <submittedName>
        <fullName evidence="2">Uncharacterized protein</fullName>
    </submittedName>
</protein>
<proteinExistence type="predicted"/>
<evidence type="ECO:0000313" key="1">
    <source>
        <dbReference type="Proteomes" id="UP000887580"/>
    </source>
</evidence>